<dbReference type="Proteomes" id="UP000010483">
    <property type="component" value="Chromosome"/>
</dbReference>
<protein>
    <submittedName>
        <fullName evidence="1">Uncharacterized protein</fullName>
    </submittedName>
</protein>
<gene>
    <name evidence="1" type="ordered locus">Cyast_0015</name>
</gene>
<evidence type="ECO:0000313" key="1">
    <source>
        <dbReference type="EMBL" id="AFZ46000.1"/>
    </source>
</evidence>
<proteinExistence type="predicted"/>
<reference evidence="2" key="1">
    <citation type="journal article" date="2013" name="Proc. Natl. Acad. Sci. U.S.A.">
        <title>Improving the coverage of the cyanobacterial phylum using diversity-driven genome sequencing.</title>
        <authorList>
            <person name="Shih P.M."/>
            <person name="Wu D."/>
            <person name="Latifi A."/>
            <person name="Axen S.D."/>
            <person name="Fewer D.P."/>
            <person name="Talla E."/>
            <person name="Calteau A."/>
            <person name="Cai F."/>
            <person name="Tandeau de Marsac N."/>
            <person name="Rippka R."/>
            <person name="Herdman M."/>
            <person name="Sivonen K."/>
            <person name="Coursin T."/>
            <person name="Laurent T."/>
            <person name="Goodwin L."/>
            <person name="Nolan M."/>
            <person name="Davenport K.W."/>
            <person name="Han C.S."/>
            <person name="Rubin E.M."/>
            <person name="Eisen J.A."/>
            <person name="Woyke T."/>
            <person name="Gugger M."/>
            <person name="Kerfeld C.A."/>
        </authorList>
    </citation>
    <scope>NUCLEOTIDE SEQUENCE [LARGE SCALE GENOMIC DNA]</scope>
    <source>
        <strain evidence="2">ATCC 29140 / PCC 7202</strain>
    </source>
</reference>
<accession>K9YHX6</accession>
<dbReference type="EMBL" id="CP003940">
    <property type="protein sequence ID" value="AFZ46000.1"/>
    <property type="molecule type" value="Genomic_DNA"/>
</dbReference>
<dbReference type="BioCyc" id="CSTA292563:G1353-15-MONOMER"/>
<dbReference type="HOGENOM" id="CLU_833471_0_0_3"/>
<sequence>MNKLTVRVRTKDDLIQLLKEGGSCCWKIAKLREPKLDKIEVYNWDGSLVIKAEYNPKTSRRTDNNRLYLGFSNPKIEAVNPPLKWHGQNPVNYVEENPNDSKNLTIKVDHRLIDKNLEELIEQVVQKKIQETMVNYPPKRKQENKKEPTRRELLEDLLHSNYGEEVRLLDYQINQDIVKGFFLEKRREWYFNFELNLKKQSLSYQPHNFISNMSDEALYEIYPRLKEKEKTLILNLIRLSNRYGGDVLLLSEDEFPEDINQYGFIPDSDCFPVIIYDNYQTKILGGFYLFNDSNKSLSEQIISNENDNSVKVFDDLEKAFYSLVQNIKCHYQG</sequence>
<organism evidence="1 2">
    <name type="scientific">Cyanobacterium stanieri (strain ATCC 29140 / PCC 7202)</name>
    <dbReference type="NCBI Taxonomy" id="292563"/>
    <lineage>
        <taxon>Bacteria</taxon>
        <taxon>Bacillati</taxon>
        <taxon>Cyanobacteriota</taxon>
        <taxon>Cyanophyceae</taxon>
        <taxon>Oscillatoriophycideae</taxon>
        <taxon>Chroococcales</taxon>
        <taxon>Geminocystaceae</taxon>
        <taxon>Cyanobacterium</taxon>
    </lineage>
</organism>
<name>K9YHX6_CYASC</name>
<dbReference type="KEGG" id="csn:Cyast_0015"/>
<evidence type="ECO:0000313" key="2">
    <source>
        <dbReference type="Proteomes" id="UP000010483"/>
    </source>
</evidence>
<keyword evidence="2" id="KW-1185">Reference proteome</keyword>
<dbReference type="AlphaFoldDB" id="K9YHX6"/>
<dbReference type="eggNOG" id="ENOG5033EZI">
    <property type="taxonomic scope" value="Bacteria"/>
</dbReference>